<accession>A0A1M4X5I0</accession>
<evidence type="ECO:0000256" key="1">
    <source>
        <dbReference type="ARBA" id="ARBA00022676"/>
    </source>
</evidence>
<feature type="domain" description="Glycoamylase-like" evidence="6">
    <location>
        <begin position="1339"/>
        <end position="1537"/>
    </location>
</feature>
<dbReference type="CDD" id="cd11756">
    <property type="entry name" value="GH94N_ChvB_NdvB_1_like"/>
    <property type="match status" value="1"/>
</dbReference>
<gene>
    <name evidence="8" type="ORF">SAMN05443144_10427</name>
</gene>
<dbReference type="InterPro" id="IPR033432">
    <property type="entry name" value="GH94_catalytic"/>
</dbReference>
<dbReference type="InterPro" id="IPR012341">
    <property type="entry name" value="6hp_glycosidase-like_sf"/>
</dbReference>
<dbReference type="Gene3D" id="2.70.98.40">
    <property type="entry name" value="Glycoside hydrolase, family 65, N-terminal domain"/>
    <property type="match status" value="2"/>
</dbReference>
<dbReference type="OrthoDB" id="9769991at2"/>
<dbReference type="Gene3D" id="1.50.10.10">
    <property type="match status" value="1"/>
</dbReference>
<keyword evidence="3" id="KW-0175">Coiled coil</keyword>
<dbReference type="Gene3D" id="2.60.420.10">
    <property type="entry name" value="Maltose phosphorylase, domain 3"/>
    <property type="match status" value="1"/>
</dbReference>
<dbReference type="InterPro" id="IPR037820">
    <property type="entry name" value="GH94N_NdvB"/>
</dbReference>
<keyword evidence="4" id="KW-1133">Transmembrane helix</keyword>
<feature type="transmembrane region" description="Helical" evidence="4">
    <location>
        <begin position="404"/>
        <end position="425"/>
    </location>
</feature>
<keyword evidence="2" id="KW-0808">Transferase</keyword>
<dbReference type="RefSeq" id="WP_073059985.1">
    <property type="nucleotide sequence ID" value="NZ_FQUS01000004.1"/>
</dbReference>
<evidence type="ECO:0000256" key="3">
    <source>
        <dbReference type="SAM" id="Coils"/>
    </source>
</evidence>
<evidence type="ECO:0000259" key="6">
    <source>
        <dbReference type="Pfam" id="PF10091"/>
    </source>
</evidence>
<keyword evidence="4" id="KW-0472">Membrane</keyword>
<dbReference type="PANTHER" id="PTHR37469">
    <property type="entry name" value="CELLOBIONIC ACID PHOSPHORYLASE-RELATED"/>
    <property type="match status" value="1"/>
</dbReference>
<dbReference type="InterPro" id="IPR052047">
    <property type="entry name" value="GH94_Enzymes"/>
</dbReference>
<sequence>MAPESTLMFQADLLKQDAKELSRRHSFTYRNKDILPVKPRLEEAREILTKAYKVLATSVKQNKDITPAAEWLIDNFYIIQEQIVQVENDFPIGYQRNLPHLSSGSNSGMPRVYDLVQNLSLHTDNVIDIEDLTRYVQSYQEELPLRVGELWAIPVMVRLVLIRHLALKANRILERRDIRSDIQDLVTRLLEQDTDEPGSVLRRVIEWLDGRRDSYDDRLHYVELAHQLQGAGLISEEEKKWFEYRLRSHNTTLNEALRDEAQRQSKLQVSIRNAILSMREASETKWQEFVEECSIVDQILQLDPMEAFTDMDSGTKNQYRSTVERLARHSGFTEKQVAEEVLVLTESQINHSGRDANDIFEDYSVLKKHVGYYLLGEGYDELTRRIEYDMPLGERIRKKLEEIAGYYIGFIAAFTLFLLAVLWVATDAISSSLLVSLSVLLVGFFPALELSISVINRFFVFSLPPHILPKMKIKEGVPDQARTLIVVPTLVDSPGEVEHQLEKLEITSLANPDPGLQFVLLSDFTDADREHMPGDERILEKAEREINRLNRKYSSRYGDKFFVLHRPRKWNPSEDQWMGWERKRGKLEKLNKLLCNPSEGSSFSYMMGNFIDSIREKPVRFVLTLDADTRTPPDSIIDLVRVASHPLNRAWYDSEKDRITKGYGIIQPRISIPPDAANKSLFARIFSGNVGIDPYTTAVSDIYQDLLGEAIFTGKGIYDVRAFHTVLDDRFPENRILSHDLIESNYVRAALSTDIELFDEYPTNYASYCKRNHRWTRGDWQIARWLFRSVPGPDGTTNNQANLLSRWKIFDNLRRSLNPFFLTLFFVTGWFWLPGSALIWTLAAFGILAFPIYVSFSTDIFNRPARIKWKLYFEKVRANLKINTVQAVSTLAILPHQAALQLDAIARTLWRLSVARKRLLEWTSASQAEKLSTNDLSSYFRSMMVSVILGTGILVLGIFIDPADLWIIIPFSLLWITSPFFANYFSTTGRKKKSEFSEEDKKTLRSYARRTWFYFERLVSDEYSWLPPDNDQEDPELPPVARTSPTNIGLTLVSTQAAYEMGYITLSELLTRLENTLHSLLQLERYKGHFYNWYEINLGEALSPKYISTVDSGNLAAGLIVIRQAVGRLMKKQNPNGAFRDGLEDTLETLRTIVTDLQEEVENGEEVCREMKTCLDRMSDLLNREDPTTISGNLRLLDDLKESACTLCGQNVMKLRGSLGDQRVDDLLYWMESPLRQIKSYKNELQQLEKSVPDDALQSSPDEWLKHLEIERERGRPEDNSAWQLLKNWNNQIQSIREISERLVSEMDFRFLYEKKSGLFSIGYNVEKAELDEGTYDLLASEARIASLIAIAKGDVHSEHWFRLSRRLTSRNQHEFLLSWGGTTFEYLMPHLFQKSYPNTLLSHTYGHIVDLQQEYAEKFNRPWGFSESAYNSLNMDLNYQYRAFGVPGLGLKRGLAEDFVVAPYASILSLMVAPEKSMDNLLELEKIGALGLKGFYDAVDFTPDHLAKSESYKVVKTYMVHHHGMSFMALLNVLHDWSIHRYFHADPQIKACELLLQERIPRGIPVKEPYPIEVEMEPGEQHSVTYTVDHAGINNLDDAPPRLHLLSNGRFHSFVSHAGTGCSHYGDIRLTGWKPDATEDPLGPFIYIKDRETDRYWSAFHQPVKRKPDRYDTWFHNGKVQTSRVDEWIETTTEVCVSPENPIELRKVTLTNYSDRKRTLELTSYAEIVLNGAADHQSHPAFSKLFLQTDYLADHHGILAWRRPRNAGEDPLWMVHMVASHDLENLEEPLQFETERANFIGRGRSLKNPRAMDSGYRLSGSIGNVLDPILSLRRSVTLGPGEKMQVTFGTGWAGSREEAEDLADMFDNPHAVERSFELASIYNTVELDHIGVTSNEFQYFQKLAGYMLYSDTRFRAAPEVLAQNRRQQSGLWAYGISGDHPIIVFRVSKTDQLKSMKKMLKGHLLWKHRGLRADLVIINDHPPSYADELQEGIQQAIEASHSSHRGHGEGEVFTLRSDRLSQEDLTLMLTVASVVFKGTLPRVEILDSGHSEEVNSFSENHQSQLYRPASLAGKKPEGQEAAENDLQFFNGYGGFSDENREYRIIAEPDVVKGTVRYPPAPWINVIANSNFGFLATESGAGYTWSENSRENKLTSWSNDPVLDPPAEAFYIRDEDEKVYWSPTPAPVPGQHRYVVSHGFGYTRYEHSSYDIESELLQFVPENDPVKVSRLTIRNKSDVQRTLSLFRYQEWVLGINREDSARFIIQEADRDEYAIYARNHYNNEFAGRIAFASVSTASKEAGDAEVSFSTDRQQFIGRNASLERPSAVAGEADLDDSVNTGGDPCAAFQARLVMEPGEEIEWIVVMGEAKDTEEAKKLVRKYRQTQEVNHAFRDITAFWEERLRRIRIETPDSSLNQMMNGWLMYQNIACRMLSRTGFYQAGGAYGFRDQLQDAMTALYVDPQMTRDQILLHASRQFPEGDVQHWWHPPTGRGVRTKISDDRLWLPYVVNFYIESTGDEEILEEQIPYLEARELEEHEHEVYLQPQQSTKKASLYEHCIRAIEVTLNTGRHGLPLMGTGDWNDGMNRVGDEGKGESVWLGFFLHIVLEEFTEYCEKQGEKERARRYQAEARKLSKHLNKEGWDGAWYLRAFYDDGTPLGSALNEEGRIDAIAQSWSVISGVAPKAKKQKALEALETHLVSKEDRIIRLLTPPFDQTDQNPGYIKGYIPGVRENGGQYTHAAVWAIKAFAESGWGDKAVEYLHMINPVNHAISPEQVSQYKVEPYVVAADVYGEPPLTGRGGWTWYTGSAGWMYRVALESILGIRIKEHVMTIRPAISSEWESYCLEWRLRDGETVYRLEINNPDELQSGGLEGTVDGEPVRFPEGEARIPLENDNQEHSVSLRLIRR</sequence>
<dbReference type="Pfam" id="PF06165">
    <property type="entry name" value="GH94_b-supersand"/>
    <property type="match status" value="2"/>
</dbReference>
<reference evidence="8 9" key="1">
    <citation type="submission" date="2016-11" db="EMBL/GenBank/DDBJ databases">
        <authorList>
            <person name="Jaros S."/>
            <person name="Januszkiewicz K."/>
            <person name="Wedrychowicz H."/>
        </authorList>
    </citation>
    <scope>NUCLEOTIDE SEQUENCE [LARGE SCALE GENOMIC DNA]</scope>
    <source>
        <strain evidence="8 9">DSM 21986</strain>
    </source>
</reference>
<evidence type="ECO:0000256" key="4">
    <source>
        <dbReference type="SAM" id="Phobius"/>
    </source>
</evidence>
<dbReference type="InterPro" id="IPR011013">
    <property type="entry name" value="Gal_mutarotase_sf_dom"/>
</dbReference>
<feature type="transmembrane region" description="Helical" evidence="4">
    <location>
        <begin position="966"/>
        <end position="985"/>
    </location>
</feature>
<dbReference type="InterPro" id="IPR019282">
    <property type="entry name" value="Glycoamylase-like_cons_dom"/>
</dbReference>
<feature type="transmembrane region" description="Helical" evidence="4">
    <location>
        <begin position="437"/>
        <end position="463"/>
    </location>
</feature>
<dbReference type="STRING" id="1194090.SAMN05443144_10427"/>
<dbReference type="PANTHER" id="PTHR37469:SF2">
    <property type="entry name" value="CELLOBIONIC ACID PHOSPHORYLASE"/>
    <property type="match status" value="1"/>
</dbReference>
<dbReference type="InterPro" id="IPR037018">
    <property type="entry name" value="GH65_N"/>
</dbReference>
<keyword evidence="9" id="KW-1185">Reference proteome</keyword>
<name>A0A1M4X5I0_9BACT</name>
<dbReference type="GO" id="GO:0005975">
    <property type="term" value="P:carbohydrate metabolic process"/>
    <property type="evidence" value="ECO:0007669"/>
    <property type="project" value="InterPro"/>
</dbReference>
<feature type="domain" description="Glycosyl hydrolase 94 supersandwich" evidence="5">
    <location>
        <begin position="1600"/>
        <end position="1869"/>
    </location>
</feature>
<feature type="transmembrane region" description="Helical" evidence="4">
    <location>
        <begin position="939"/>
        <end position="960"/>
    </location>
</feature>
<dbReference type="InterPro" id="IPR008928">
    <property type="entry name" value="6-hairpin_glycosidase_sf"/>
</dbReference>
<feature type="coiled-coil region" evidence="3">
    <location>
        <begin position="1140"/>
        <end position="1167"/>
    </location>
</feature>
<organism evidence="8 9">
    <name type="scientific">Fodinibius roseus</name>
    <dbReference type="NCBI Taxonomy" id="1194090"/>
    <lineage>
        <taxon>Bacteria</taxon>
        <taxon>Pseudomonadati</taxon>
        <taxon>Balneolota</taxon>
        <taxon>Balneolia</taxon>
        <taxon>Balneolales</taxon>
        <taxon>Balneolaceae</taxon>
        <taxon>Fodinibius</taxon>
    </lineage>
</organism>
<dbReference type="CDD" id="cd11753">
    <property type="entry name" value="GH94N_ChvB_NdvB_2_like"/>
    <property type="match status" value="1"/>
</dbReference>
<evidence type="ECO:0000313" key="8">
    <source>
        <dbReference type="EMBL" id="SHE88764.1"/>
    </source>
</evidence>
<dbReference type="Gene3D" id="1.50.10.140">
    <property type="match status" value="2"/>
</dbReference>
<keyword evidence="4" id="KW-0812">Transmembrane</keyword>
<keyword evidence="1" id="KW-0328">Glycosyltransferase</keyword>
<feature type="coiled-coil region" evidence="3">
    <location>
        <begin position="532"/>
        <end position="559"/>
    </location>
</feature>
<dbReference type="GO" id="GO:0016757">
    <property type="term" value="F:glycosyltransferase activity"/>
    <property type="evidence" value="ECO:0007669"/>
    <property type="project" value="UniProtKB-KW"/>
</dbReference>
<evidence type="ECO:0000256" key="2">
    <source>
        <dbReference type="ARBA" id="ARBA00022679"/>
    </source>
</evidence>
<dbReference type="Pfam" id="PF17167">
    <property type="entry name" value="Glyco_hydro_94"/>
    <property type="match status" value="1"/>
</dbReference>
<dbReference type="Pfam" id="PF10091">
    <property type="entry name" value="Glycoamylase"/>
    <property type="match status" value="1"/>
</dbReference>
<dbReference type="SUPFAM" id="SSF74650">
    <property type="entry name" value="Galactose mutarotase-like"/>
    <property type="match status" value="2"/>
</dbReference>
<proteinExistence type="predicted"/>
<dbReference type="GO" id="GO:0030246">
    <property type="term" value="F:carbohydrate binding"/>
    <property type="evidence" value="ECO:0007669"/>
    <property type="project" value="InterPro"/>
</dbReference>
<evidence type="ECO:0000259" key="7">
    <source>
        <dbReference type="Pfam" id="PF17167"/>
    </source>
</evidence>
<feature type="domain" description="Glycosyl hydrolase 94 supersandwich" evidence="5">
    <location>
        <begin position="2116"/>
        <end position="2384"/>
    </location>
</feature>
<dbReference type="EMBL" id="FQUS01000004">
    <property type="protein sequence ID" value="SHE88764.1"/>
    <property type="molecule type" value="Genomic_DNA"/>
</dbReference>
<feature type="transmembrane region" description="Helical" evidence="4">
    <location>
        <begin position="839"/>
        <end position="861"/>
    </location>
</feature>
<protein>
    <submittedName>
        <fullName evidence="8">Cellobiose phosphorylase</fullName>
    </submittedName>
</protein>
<dbReference type="SMART" id="SM01068">
    <property type="entry name" value="CBM_X"/>
    <property type="match status" value="2"/>
</dbReference>
<dbReference type="InterPro" id="IPR037824">
    <property type="entry name" value="GH94N_2_NdvB"/>
</dbReference>
<evidence type="ECO:0000313" key="9">
    <source>
        <dbReference type="Proteomes" id="UP000184041"/>
    </source>
</evidence>
<dbReference type="Proteomes" id="UP000184041">
    <property type="component" value="Unassembled WGS sequence"/>
</dbReference>
<evidence type="ECO:0000259" key="5">
    <source>
        <dbReference type="Pfam" id="PF06165"/>
    </source>
</evidence>
<feature type="domain" description="Glycosyl hydrolase 94 catalytic" evidence="7">
    <location>
        <begin position="2398"/>
        <end position="2822"/>
    </location>
</feature>
<dbReference type="SUPFAM" id="SSF48208">
    <property type="entry name" value="Six-hairpin glycosidases"/>
    <property type="match status" value="1"/>
</dbReference>
<dbReference type="InterPro" id="IPR010383">
    <property type="entry name" value="Glyco_hydrolase_94_b-supersand"/>
</dbReference>